<keyword evidence="3 7" id="KW-1133">Transmembrane helix</keyword>
<keyword evidence="9" id="KW-1185">Reference proteome</keyword>
<dbReference type="AlphaFoldDB" id="A0A7W4YI69"/>
<gene>
    <name evidence="8" type="ORF">FHX33_001715</name>
</gene>
<feature type="compositionally biased region" description="Low complexity" evidence="6">
    <location>
        <begin position="20"/>
        <end position="34"/>
    </location>
</feature>
<comment type="subcellular location">
    <subcellularLocation>
        <location evidence="1">Membrane</location>
        <topology evidence="1">Multi-pass membrane protein</topology>
    </subcellularLocation>
</comment>
<dbReference type="PANTHER" id="PTHR20855:SF3">
    <property type="entry name" value="LD03007P"/>
    <property type="match status" value="1"/>
</dbReference>
<feature type="transmembrane region" description="Helical" evidence="7">
    <location>
        <begin position="134"/>
        <end position="150"/>
    </location>
</feature>
<dbReference type="GO" id="GO:0046872">
    <property type="term" value="F:metal ion binding"/>
    <property type="evidence" value="ECO:0007669"/>
    <property type="project" value="UniProtKB-KW"/>
</dbReference>
<evidence type="ECO:0000313" key="8">
    <source>
        <dbReference type="EMBL" id="MBB2966983.1"/>
    </source>
</evidence>
<evidence type="ECO:0000256" key="5">
    <source>
        <dbReference type="PIRSR" id="PIRSR604254-1"/>
    </source>
</evidence>
<protein>
    <submittedName>
        <fullName evidence="8">Hemolysin III</fullName>
    </submittedName>
</protein>
<dbReference type="EMBL" id="JACHVP010000001">
    <property type="protein sequence ID" value="MBB2966983.1"/>
    <property type="molecule type" value="Genomic_DNA"/>
</dbReference>
<evidence type="ECO:0000256" key="2">
    <source>
        <dbReference type="ARBA" id="ARBA00022692"/>
    </source>
</evidence>
<dbReference type="Proteomes" id="UP000538196">
    <property type="component" value="Unassembled WGS sequence"/>
</dbReference>
<feature type="binding site" evidence="5">
    <location>
        <position position="246"/>
    </location>
    <ligand>
        <name>Zn(2+)</name>
        <dbReference type="ChEBI" id="CHEBI:29105"/>
    </ligand>
</feature>
<feature type="transmembrane region" description="Helical" evidence="7">
    <location>
        <begin position="67"/>
        <end position="89"/>
    </location>
</feature>
<feature type="transmembrane region" description="Helical" evidence="7">
    <location>
        <begin position="248"/>
        <end position="269"/>
    </location>
</feature>
<keyword evidence="2 7" id="KW-0812">Transmembrane</keyword>
<organism evidence="8 9">
    <name type="scientific">Leifsonia aquatica</name>
    <name type="common">Corynebacterium aquaticum</name>
    <dbReference type="NCBI Taxonomy" id="144185"/>
    <lineage>
        <taxon>Bacteria</taxon>
        <taxon>Bacillati</taxon>
        <taxon>Actinomycetota</taxon>
        <taxon>Actinomycetes</taxon>
        <taxon>Micrococcales</taxon>
        <taxon>Microbacteriaceae</taxon>
        <taxon>Leifsonia</taxon>
    </lineage>
</organism>
<dbReference type="InterPro" id="IPR004254">
    <property type="entry name" value="AdipoR/HlyIII-related"/>
</dbReference>
<evidence type="ECO:0000313" key="9">
    <source>
        <dbReference type="Proteomes" id="UP000538196"/>
    </source>
</evidence>
<feature type="transmembrane region" description="Helical" evidence="7">
    <location>
        <begin position="156"/>
        <end position="175"/>
    </location>
</feature>
<evidence type="ECO:0000256" key="4">
    <source>
        <dbReference type="ARBA" id="ARBA00023136"/>
    </source>
</evidence>
<sequence>MSPRNRHEPEDVAELLHEPASSLDASDAAVQADDAAAREQGPDLPNIPLLDASPANPAEIKPTWRGWIHAGTFPFTIAAGIVLICLAQGAPAKWASAVFVLTSMLLFGNSALYHRFNWKPRTKVVLKRIDHANIFLLIAGTYTPLAVLALPPSKGVLLLCIVWGGALLGIGFRVFWIGAPRWLYVPIYLLLGWAAMMYIVDLVEANVAMMVLVLVGGVFYTIGAVIYGVKRPNPFPGKFGFHEIFHTLTVLAFLCHWTATLLIALHPAYNVG</sequence>
<evidence type="ECO:0000256" key="1">
    <source>
        <dbReference type="ARBA" id="ARBA00004141"/>
    </source>
</evidence>
<evidence type="ECO:0000256" key="6">
    <source>
        <dbReference type="SAM" id="MobiDB-lite"/>
    </source>
</evidence>
<keyword evidence="5" id="KW-0479">Metal-binding</keyword>
<evidence type="ECO:0000256" key="7">
    <source>
        <dbReference type="SAM" id="Phobius"/>
    </source>
</evidence>
<evidence type="ECO:0000256" key="3">
    <source>
        <dbReference type="ARBA" id="ARBA00022989"/>
    </source>
</evidence>
<dbReference type="GO" id="GO:0016020">
    <property type="term" value="C:membrane"/>
    <property type="evidence" value="ECO:0007669"/>
    <property type="project" value="UniProtKB-SubCell"/>
</dbReference>
<dbReference type="PANTHER" id="PTHR20855">
    <property type="entry name" value="ADIPOR/PROGESTIN RECEPTOR-RELATED"/>
    <property type="match status" value="1"/>
</dbReference>
<feature type="transmembrane region" description="Helical" evidence="7">
    <location>
        <begin position="182"/>
        <end position="200"/>
    </location>
</feature>
<feature type="transmembrane region" description="Helical" evidence="7">
    <location>
        <begin position="95"/>
        <end position="113"/>
    </location>
</feature>
<reference evidence="8 9" key="1">
    <citation type="submission" date="2020-08" db="EMBL/GenBank/DDBJ databases">
        <title>Sequencing the genomes of 1000 actinobacteria strains.</title>
        <authorList>
            <person name="Klenk H.-P."/>
        </authorList>
    </citation>
    <scope>NUCLEOTIDE SEQUENCE [LARGE SCALE GENOMIC DNA]</scope>
    <source>
        <strain evidence="8 9">DSM 20146</strain>
    </source>
</reference>
<feature type="transmembrane region" description="Helical" evidence="7">
    <location>
        <begin position="206"/>
        <end position="227"/>
    </location>
</feature>
<dbReference type="Pfam" id="PF03006">
    <property type="entry name" value="HlyIII"/>
    <property type="match status" value="1"/>
</dbReference>
<comment type="caution">
    <text evidence="8">The sequence shown here is derived from an EMBL/GenBank/DDBJ whole genome shotgun (WGS) entry which is preliminary data.</text>
</comment>
<feature type="binding site" evidence="5">
    <location>
        <position position="114"/>
    </location>
    <ligand>
        <name>Zn(2+)</name>
        <dbReference type="ChEBI" id="CHEBI:29105"/>
    </ligand>
</feature>
<keyword evidence="4 7" id="KW-0472">Membrane</keyword>
<accession>A0A7W4YI69</accession>
<feature type="region of interest" description="Disordered" evidence="6">
    <location>
        <begin position="1"/>
        <end position="51"/>
    </location>
</feature>
<feature type="compositionally biased region" description="Basic and acidic residues" evidence="6">
    <location>
        <begin position="1"/>
        <end position="17"/>
    </location>
</feature>
<proteinExistence type="predicted"/>
<keyword evidence="5" id="KW-0862">Zinc</keyword>
<name>A0A7W4YI69_LEIAQ</name>
<feature type="binding site" evidence="5">
    <location>
        <position position="242"/>
    </location>
    <ligand>
        <name>Zn(2+)</name>
        <dbReference type="ChEBI" id="CHEBI:29105"/>
    </ligand>
</feature>